<keyword evidence="5" id="KW-0479">Metal-binding</keyword>
<dbReference type="FunFam" id="1.20.1260.60:FF:000003">
    <property type="entry name" value="IST1-like protein isoform A"/>
    <property type="match status" value="1"/>
</dbReference>
<dbReference type="GO" id="GO:0005737">
    <property type="term" value="C:cytoplasm"/>
    <property type="evidence" value="ECO:0007669"/>
    <property type="project" value="TreeGrafter"/>
</dbReference>
<feature type="compositionally biased region" description="Pro residues" evidence="11">
    <location>
        <begin position="451"/>
        <end position="462"/>
    </location>
</feature>
<keyword evidence="7" id="KW-0378">Hydrolase</keyword>
<evidence type="ECO:0000256" key="4">
    <source>
        <dbReference type="ARBA" id="ARBA00022722"/>
    </source>
</evidence>
<dbReference type="InterPro" id="IPR042277">
    <property type="entry name" value="IST1-like"/>
</dbReference>
<dbReference type="Pfam" id="PF03398">
    <property type="entry name" value="Ist1"/>
    <property type="match status" value="1"/>
</dbReference>
<dbReference type="GO" id="GO:0016787">
    <property type="term" value="F:hydrolase activity"/>
    <property type="evidence" value="ECO:0007669"/>
    <property type="project" value="UniProtKB-KW"/>
</dbReference>
<dbReference type="PANTHER" id="PTHR30001:SF1">
    <property type="entry name" value="RIBONUCLEASE E_G-LIKE PROTEIN, CHLOROPLASTIC"/>
    <property type="match status" value="1"/>
</dbReference>
<evidence type="ECO:0000256" key="1">
    <source>
        <dbReference type="ARBA" id="ARBA00001946"/>
    </source>
</evidence>
<evidence type="ECO:0000256" key="8">
    <source>
        <dbReference type="ARBA" id="ARBA00022842"/>
    </source>
</evidence>
<feature type="region of interest" description="Disordered" evidence="11">
    <location>
        <begin position="716"/>
        <end position="736"/>
    </location>
</feature>
<accession>A0A6L2KL64</accession>
<dbReference type="Gene3D" id="1.20.1260.60">
    <property type="entry name" value="Vacuolar protein sorting-associated protein Ist1"/>
    <property type="match status" value="1"/>
</dbReference>
<proteinExistence type="inferred from homology"/>
<keyword evidence="6" id="KW-0255">Endonuclease</keyword>
<dbReference type="GO" id="GO:0004519">
    <property type="term" value="F:endonuclease activity"/>
    <property type="evidence" value="ECO:0007669"/>
    <property type="project" value="UniProtKB-KW"/>
</dbReference>
<feature type="compositionally biased region" description="Basic and acidic residues" evidence="11">
    <location>
        <begin position="722"/>
        <end position="736"/>
    </location>
</feature>
<evidence type="ECO:0000256" key="7">
    <source>
        <dbReference type="ARBA" id="ARBA00022801"/>
    </source>
</evidence>
<evidence type="ECO:0000256" key="9">
    <source>
        <dbReference type="ARBA" id="ARBA00022884"/>
    </source>
</evidence>
<dbReference type="Pfam" id="PF10150">
    <property type="entry name" value="RNase_E_G"/>
    <property type="match status" value="1"/>
</dbReference>
<comment type="function">
    <text evidence="10">Involved in intercistronic processing of primary transcripts from chloroplast operons. The endonucleolytic activity of the enzyme depends on the number of phosphates at the 5' end, is inhibited by structured RNA, and preferentially cleaves A/U-rich sequences.</text>
</comment>
<dbReference type="InterPro" id="IPR012340">
    <property type="entry name" value="NA-bd_OB-fold"/>
</dbReference>
<dbReference type="GO" id="GO:0046872">
    <property type="term" value="F:metal ion binding"/>
    <property type="evidence" value="ECO:0007669"/>
    <property type="project" value="UniProtKB-KW"/>
</dbReference>
<evidence type="ECO:0000256" key="6">
    <source>
        <dbReference type="ARBA" id="ARBA00022759"/>
    </source>
</evidence>
<comment type="caution">
    <text evidence="13">The sequence shown here is derived from an EMBL/GenBank/DDBJ whole genome shotgun (WGS) entry which is preliminary data.</text>
</comment>
<evidence type="ECO:0000256" key="11">
    <source>
        <dbReference type="SAM" id="MobiDB-lite"/>
    </source>
</evidence>
<keyword evidence="4" id="KW-0540">Nuclease</keyword>
<dbReference type="PANTHER" id="PTHR30001">
    <property type="entry name" value="RIBONUCLEASE"/>
    <property type="match status" value="1"/>
</dbReference>
<dbReference type="SUPFAM" id="SSF50249">
    <property type="entry name" value="Nucleic acid-binding proteins"/>
    <property type="match status" value="1"/>
</dbReference>
<feature type="compositionally biased region" description="Basic and acidic residues" evidence="11">
    <location>
        <begin position="364"/>
        <end position="376"/>
    </location>
</feature>
<name>A0A6L2KL64_TANCI</name>
<reference evidence="13" key="1">
    <citation type="journal article" date="2019" name="Sci. Rep.">
        <title>Draft genome of Tanacetum cinerariifolium, the natural source of mosquito coil.</title>
        <authorList>
            <person name="Yamashiro T."/>
            <person name="Shiraishi A."/>
            <person name="Satake H."/>
            <person name="Nakayama K."/>
        </authorList>
    </citation>
    <scope>NUCLEOTIDE SEQUENCE</scope>
</reference>
<comment type="cofactor">
    <cofactor evidence="1">
        <name>Mg(2+)</name>
        <dbReference type="ChEBI" id="CHEBI:18420"/>
    </cofactor>
</comment>
<sequence>MGGPKSHWKKAAKITLALFFTRFNTSKCKTAAKLAVARMKLLRNKREVVVRQMRRDIALLLQSGQDATARIRVEHVLREQNILAANEFIELFCELIVQRLSIISKQRECPADLKEGISSLIFAAPRCSEIPELVALRDIFEKKYGKDFASAATDLRPDCGVNRMLIDKLSVRTPAGEVKLKVLKEIAKEYQVEWDTTESETELLKPPEKTLDGPQTFMSASSMPIKPTSDQYVQPVKATSEQFFQQNNPPPRRYSGNGQNGMHFEDTKTAAEQFVQPNNPPSRRYSSNGQNAMNFEDTKSAAEAAAESAKMAIAAAEAAAYLANKHSNKSNQYRESINGSRSGNNFDSFSSSPPINFTKPSRQSSDRSHISSDNTKDRRRYSYNAAGVKFDDSDCDDEQPEIDDNKMYRRHTYNAPPRVSSVKFDESESDNDEEIDMDHDYDHDRATGMNPGPPNRPAPPAPSSGYMKQEREYEKDKYAPVYLQLPYLCKLKSHQQNPVTVSVLHFSKIHGCDISKFSFVTNGDMQSLCDISWGFRPEFSFLEHRARKSSATIFLIRARIRSGREPLSRARDEAKSSNDAKSNLLVSKQLTLDFDFENKCDTEDITYAQFHRSYQPVEEPWILESKSALTGKNKISADLTVDTLIHSTFNLGNAVSFYPVEEPWIFQSSLVPRDHDHDKNINISKNGTPVESESESQNQHTQIADLLRFGEGVSEAVGNNTENKDKLDEVPENDESKAGLQDSITKVILINSSLCTMQRIAVMEDEKLVEILLEPVKDNVQSDSVYLGIVTKFVPHMGGAFVNIGCSRPSLMDTNHNWEPYIFPPFRRHIKQRKIQAKSKQNIEEHDIIENSVQTMLDYNAVHDMNDEFDVVGSAKEVNGKIHLDQATEIAHNTDESKWGPVQKGTKIIVQVVKEGLGTKGPTLTAYPKLRSRFWVLMTRYDSVHISKKISGLERTRLRVIAKTLQPPGFGLTVRTVAAGHTMEELQKDLDSLLLTWNSITELAKSAALAADEGVEGATPVMLHGAMGQTRSVVQDLFNDKVKTMVVDSPVTYHEVTSYLQEIAPDLCERVELYTKKNPLFDEYNIENELNNMLSKRVPLSNGGYLVIEQTEALVSVDVNGGQCMLGHGTSQQKAILDVNLAAAKQIAREIRLRDVGGIIVVDFIDMFDDSNKRLVYEEVKKVVSRDRSMVKVSELSRHGLMEITRKRVRPSVTFMISEPCSCCQATGRVEALETSYSKIEHKLCRSLALMERADPGKPKSWPKFILRVDKYMCSYLTSGKKTKLAILSSSLKVWILLKVARSLTRGAFELKPLTEGMDHGNYDGDEEDRVVMSSLQSPTPINTSRRKITIFPMKKWKTRGK</sequence>
<dbReference type="InterPro" id="IPR005061">
    <property type="entry name" value="Ist1"/>
</dbReference>
<feature type="compositionally biased region" description="Acidic residues" evidence="11">
    <location>
        <begin position="427"/>
        <end position="437"/>
    </location>
</feature>
<keyword evidence="8" id="KW-0460">Magnesium</keyword>
<feature type="region of interest" description="Disordered" evidence="11">
    <location>
        <begin position="327"/>
        <end position="470"/>
    </location>
</feature>
<evidence type="ECO:0000259" key="12">
    <source>
        <dbReference type="Pfam" id="PF10150"/>
    </source>
</evidence>
<comment type="similarity">
    <text evidence="3">Belongs to the IST1 family.</text>
</comment>
<comment type="similarity">
    <text evidence="2">Belongs to the RNase E/G family.</text>
</comment>
<evidence type="ECO:0000313" key="13">
    <source>
        <dbReference type="EMBL" id="GEU48614.1"/>
    </source>
</evidence>
<evidence type="ECO:0000256" key="2">
    <source>
        <dbReference type="ARBA" id="ARBA00005522"/>
    </source>
</evidence>
<keyword evidence="9" id="KW-0694">RNA-binding</keyword>
<feature type="compositionally biased region" description="Polar residues" evidence="11">
    <location>
        <begin position="329"/>
        <end position="360"/>
    </location>
</feature>
<feature type="compositionally biased region" description="Acidic residues" evidence="11">
    <location>
        <begin position="393"/>
        <end position="402"/>
    </location>
</feature>
<organism evidence="13">
    <name type="scientific">Tanacetum cinerariifolium</name>
    <name type="common">Dalmatian daisy</name>
    <name type="synonym">Chrysanthemum cinerariifolium</name>
    <dbReference type="NCBI Taxonomy" id="118510"/>
    <lineage>
        <taxon>Eukaryota</taxon>
        <taxon>Viridiplantae</taxon>
        <taxon>Streptophyta</taxon>
        <taxon>Embryophyta</taxon>
        <taxon>Tracheophyta</taxon>
        <taxon>Spermatophyta</taxon>
        <taxon>Magnoliopsida</taxon>
        <taxon>eudicotyledons</taxon>
        <taxon>Gunneridae</taxon>
        <taxon>Pentapetalae</taxon>
        <taxon>asterids</taxon>
        <taxon>campanulids</taxon>
        <taxon>Asterales</taxon>
        <taxon>Asteraceae</taxon>
        <taxon>Asteroideae</taxon>
        <taxon>Anthemideae</taxon>
        <taxon>Anthemidinae</taxon>
        <taxon>Tanacetum</taxon>
    </lineage>
</organism>
<evidence type="ECO:0000256" key="3">
    <source>
        <dbReference type="ARBA" id="ARBA00005536"/>
    </source>
</evidence>
<dbReference type="GO" id="GO:0006364">
    <property type="term" value="P:rRNA processing"/>
    <property type="evidence" value="ECO:0007669"/>
    <property type="project" value="TreeGrafter"/>
</dbReference>
<dbReference type="GO" id="GO:0015031">
    <property type="term" value="P:protein transport"/>
    <property type="evidence" value="ECO:0007669"/>
    <property type="project" value="InterPro"/>
</dbReference>
<evidence type="ECO:0000256" key="10">
    <source>
        <dbReference type="ARBA" id="ARBA00023436"/>
    </source>
</evidence>
<evidence type="ECO:0000256" key="5">
    <source>
        <dbReference type="ARBA" id="ARBA00022723"/>
    </source>
</evidence>
<dbReference type="GO" id="GO:0004540">
    <property type="term" value="F:RNA nuclease activity"/>
    <property type="evidence" value="ECO:0007669"/>
    <property type="project" value="InterPro"/>
</dbReference>
<dbReference type="GO" id="GO:0003723">
    <property type="term" value="F:RNA binding"/>
    <property type="evidence" value="ECO:0007669"/>
    <property type="project" value="UniProtKB-KW"/>
</dbReference>
<protein>
    <submittedName>
        <fullName evidence="13">Ribonuclease E/G-like protein, chloroplastic isoform X1</fullName>
    </submittedName>
</protein>
<dbReference type="EMBL" id="BKCJ010002446">
    <property type="protein sequence ID" value="GEU48614.1"/>
    <property type="molecule type" value="Genomic_DNA"/>
</dbReference>
<dbReference type="NCBIfam" id="TIGR00757">
    <property type="entry name" value="RNaseEG"/>
    <property type="match status" value="1"/>
</dbReference>
<dbReference type="InterPro" id="IPR019307">
    <property type="entry name" value="RNA-bd_AU-1/RNase_E/G"/>
</dbReference>
<dbReference type="InterPro" id="IPR004659">
    <property type="entry name" value="RNase_E/G"/>
</dbReference>
<dbReference type="Gene3D" id="2.40.50.140">
    <property type="entry name" value="Nucleic acid-binding proteins"/>
    <property type="match status" value="1"/>
</dbReference>
<gene>
    <name evidence="13" type="ORF">Tci_020592</name>
</gene>
<feature type="domain" description="RNA-binding protein AU-1/Ribonuclease E/G" evidence="12">
    <location>
        <begin position="930"/>
        <end position="1209"/>
    </location>
</feature>